<feature type="region of interest" description="Disordered" evidence="1">
    <location>
        <begin position="291"/>
        <end position="314"/>
    </location>
</feature>
<reference evidence="2" key="1">
    <citation type="submission" date="2022-08" db="EMBL/GenBank/DDBJ databases">
        <title>Genomic Encyclopedia of Type Strains, Phase V (KMG-V): Genome sequencing to study the core and pangenomes of soil and plant-associated prokaryotes.</title>
        <authorList>
            <person name="Whitman W."/>
        </authorList>
    </citation>
    <scope>NUCLEOTIDE SEQUENCE</scope>
    <source>
        <strain evidence="2">0</strain>
    </source>
</reference>
<evidence type="ECO:0000313" key="2">
    <source>
        <dbReference type="EMBL" id="MCS3678324.1"/>
    </source>
</evidence>
<dbReference type="RefSeq" id="WP_259080558.1">
    <property type="nucleotide sequence ID" value="NZ_JANUAU010000007.1"/>
</dbReference>
<protein>
    <recommendedName>
        <fullName evidence="4">Lipoprotein</fullName>
    </recommendedName>
</protein>
<dbReference type="PROSITE" id="PS51257">
    <property type="entry name" value="PROKAR_LIPOPROTEIN"/>
    <property type="match status" value="1"/>
</dbReference>
<dbReference type="EMBL" id="JANUAU010000007">
    <property type="protein sequence ID" value="MCS3678324.1"/>
    <property type="molecule type" value="Genomic_DNA"/>
</dbReference>
<dbReference type="Proteomes" id="UP001155027">
    <property type="component" value="Unassembled WGS sequence"/>
</dbReference>
<name>A0A9X2Q0R1_9BACT</name>
<evidence type="ECO:0000313" key="3">
    <source>
        <dbReference type="Proteomes" id="UP001155027"/>
    </source>
</evidence>
<gene>
    <name evidence="2" type="ORF">GGP71_002255</name>
</gene>
<evidence type="ECO:0008006" key="4">
    <source>
        <dbReference type="Google" id="ProtNLM"/>
    </source>
</evidence>
<sequence length="314" mass="34748">MPLRPLPLAPPHRLVIGGALLLVVALGVTGCGTGDSSSSPAANVVPEDEVERRVADARNRLSQNEGGQRLLRAIEAHGGLPAWHRAPTSSYTWTYANEGADLRFKSFLVVDNRTRRAYHDLLAVGAYDDARPVDARFAWTGERAWIAPASLERPNPRFWALTGFYFQQIPFVLADPGARYEALPDDSIDGTPHDMVRVTFGKNVGDSPDDTYILYLDKETGRVDAIRYTVSYGREVGADADLPQTFFDYQDYVTVDGLTVPTRFEGYAYDEDDGPGDTLRNEAVADSISYRRSFDESKLEPPENARFVSLPGEK</sequence>
<proteinExistence type="predicted"/>
<comment type="caution">
    <text evidence="2">The sequence shown here is derived from an EMBL/GenBank/DDBJ whole genome shotgun (WGS) entry which is preliminary data.</text>
</comment>
<dbReference type="AlphaFoldDB" id="A0A9X2Q0R1"/>
<evidence type="ECO:0000256" key="1">
    <source>
        <dbReference type="SAM" id="MobiDB-lite"/>
    </source>
</evidence>
<accession>A0A9X2Q0R1</accession>
<organism evidence="2 3">
    <name type="scientific">Salinibacter ruber</name>
    <dbReference type="NCBI Taxonomy" id="146919"/>
    <lineage>
        <taxon>Bacteria</taxon>
        <taxon>Pseudomonadati</taxon>
        <taxon>Rhodothermota</taxon>
        <taxon>Rhodothermia</taxon>
        <taxon>Rhodothermales</taxon>
        <taxon>Salinibacteraceae</taxon>
        <taxon>Salinibacter</taxon>
    </lineage>
</organism>
<feature type="compositionally biased region" description="Basic and acidic residues" evidence="1">
    <location>
        <begin position="292"/>
        <end position="303"/>
    </location>
</feature>